<feature type="region of interest" description="Disordered" evidence="1">
    <location>
        <begin position="1"/>
        <end position="62"/>
    </location>
</feature>
<proteinExistence type="predicted"/>
<gene>
    <name evidence="2" type="ORF">DBV15_03868</name>
</gene>
<comment type="caution">
    <text evidence="2">The sequence shown here is derived from an EMBL/GenBank/DDBJ whole genome shotgun (WGS) entry which is preliminary data.</text>
</comment>
<protein>
    <submittedName>
        <fullName evidence="2">Uncharacterized protein</fullName>
    </submittedName>
</protein>
<feature type="region of interest" description="Disordered" evidence="1">
    <location>
        <begin position="74"/>
        <end position="133"/>
    </location>
</feature>
<keyword evidence="3" id="KW-1185">Reference proteome</keyword>
<name>A0A4S2JT50_9HYME</name>
<evidence type="ECO:0000313" key="3">
    <source>
        <dbReference type="Proteomes" id="UP000310200"/>
    </source>
</evidence>
<reference evidence="2 3" key="1">
    <citation type="journal article" date="2019" name="Philos. Trans. R. Soc. Lond., B, Biol. Sci.">
        <title>Ant behaviour and brain gene expression of defending hosts depend on the ecological success of the intruding social parasite.</title>
        <authorList>
            <person name="Kaur R."/>
            <person name="Stoldt M."/>
            <person name="Jongepier E."/>
            <person name="Feldmeyer B."/>
            <person name="Menzel F."/>
            <person name="Bornberg-Bauer E."/>
            <person name="Foitzik S."/>
        </authorList>
    </citation>
    <scope>NUCLEOTIDE SEQUENCE [LARGE SCALE GENOMIC DNA]</scope>
    <source>
        <tissue evidence="2">Whole body</tissue>
    </source>
</reference>
<feature type="compositionally biased region" description="Basic and acidic residues" evidence="1">
    <location>
        <begin position="88"/>
        <end position="107"/>
    </location>
</feature>
<accession>A0A4S2JT50</accession>
<dbReference type="AlphaFoldDB" id="A0A4S2JT50"/>
<evidence type="ECO:0000313" key="2">
    <source>
        <dbReference type="EMBL" id="TGZ37558.1"/>
    </source>
</evidence>
<organism evidence="2 3">
    <name type="scientific">Temnothorax longispinosus</name>
    <dbReference type="NCBI Taxonomy" id="300112"/>
    <lineage>
        <taxon>Eukaryota</taxon>
        <taxon>Metazoa</taxon>
        <taxon>Ecdysozoa</taxon>
        <taxon>Arthropoda</taxon>
        <taxon>Hexapoda</taxon>
        <taxon>Insecta</taxon>
        <taxon>Pterygota</taxon>
        <taxon>Neoptera</taxon>
        <taxon>Endopterygota</taxon>
        <taxon>Hymenoptera</taxon>
        <taxon>Apocrita</taxon>
        <taxon>Aculeata</taxon>
        <taxon>Formicoidea</taxon>
        <taxon>Formicidae</taxon>
        <taxon>Myrmicinae</taxon>
        <taxon>Temnothorax</taxon>
    </lineage>
</organism>
<dbReference type="EMBL" id="QBLH01003534">
    <property type="protein sequence ID" value="TGZ37558.1"/>
    <property type="molecule type" value="Genomic_DNA"/>
</dbReference>
<feature type="compositionally biased region" description="Acidic residues" evidence="1">
    <location>
        <begin position="77"/>
        <end position="87"/>
    </location>
</feature>
<dbReference type="Proteomes" id="UP000310200">
    <property type="component" value="Unassembled WGS sequence"/>
</dbReference>
<sequence>MAITSLMVAPRDNNDNNKRRKKERRTGGKTQEEMYKRQPLKSWKRPPLSVKGEGEEEGNSYRVFTELKTLGLIWSDREEEEDEEEEEERKKERERERAAESEKGKRKERERRKGRRGQDICSSRSSRDAADTR</sequence>
<evidence type="ECO:0000256" key="1">
    <source>
        <dbReference type="SAM" id="MobiDB-lite"/>
    </source>
</evidence>